<dbReference type="AlphaFoldDB" id="A0A932CP98"/>
<feature type="domain" description="Pyruvate/ketoisovalerate oxidoreductase catalytic" evidence="2">
    <location>
        <begin position="18"/>
        <end position="182"/>
    </location>
</feature>
<organism evidence="3 4">
    <name type="scientific">Tectimicrobiota bacterium</name>
    <dbReference type="NCBI Taxonomy" id="2528274"/>
    <lineage>
        <taxon>Bacteria</taxon>
        <taxon>Pseudomonadati</taxon>
        <taxon>Nitrospinota/Tectimicrobiota group</taxon>
        <taxon>Candidatus Tectimicrobiota</taxon>
    </lineage>
</organism>
<protein>
    <submittedName>
        <fullName evidence="3">2-oxoacid:acceptor oxidoreductase family protein</fullName>
    </submittedName>
</protein>
<name>A0A932CP98_UNCTE</name>
<dbReference type="Pfam" id="PF01558">
    <property type="entry name" value="POR"/>
    <property type="match status" value="1"/>
</dbReference>
<dbReference type="PANTHER" id="PTHR42730:SF1">
    <property type="entry name" value="2-OXOGLUTARATE SYNTHASE SUBUNIT KORC"/>
    <property type="match status" value="1"/>
</dbReference>
<proteinExistence type="predicted"/>
<evidence type="ECO:0000256" key="1">
    <source>
        <dbReference type="ARBA" id="ARBA00023002"/>
    </source>
</evidence>
<dbReference type="InterPro" id="IPR002869">
    <property type="entry name" value="Pyrv_flavodox_OxRed_cen"/>
</dbReference>
<gene>
    <name evidence="3" type="ORF">HYY20_07935</name>
</gene>
<comment type="caution">
    <text evidence="3">The sequence shown here is derived from an EMBL/GenBank/DDBJ whole genome shotgun (WGS) entry which is preliminary data.</text>
</comment>
<dbReference type="PANTHER" id="PTHR42730">
    <property type="entry name" value="2-OXOGLUTARATE SYNTHASE SUBUNIT KORC"/>
    <property type="match status" value="1"/>
</dbReference>
<dbReference type="InterPro" id="IPR052554">
    <property type="entry name" value="2-oxoglutarate_synth_KorC"/>
</dbReference>
<dbReference type="InterPro" id="IPR019752">
    <property type="entry name" value="Pyrv/ketoisovalerate_OxRed_cat"/>
</dbReference>
<evidence type="ECO:0000313" key="3">
    <source>
        <dbReference type="EMBL" id="MBI2876796.1"/>
    </source>
</evidence>
<keyword evidence="1" id="KW-0560">Oxidoreductase</keyword>
<accession>A0A932CP98</accession>
<dbReference type="Gene3D" id="3.40.920.10">
    <property type="entry name" value="Pyruvate-ferredoxin oxidoreductase, PFOR, domain III"/>
    <property type="match status" value="1"/>
</dbReference>
<dbReference type="EMBL" id="JACPRF010000238">
    <property type="protein sequence ID" value="MBI2876796.1"/>
    <property type="molecule type" value="Genomic_DNA"/>
</dbReference>
<dbReference type="SUPFAM" id="SSF53323">
    <property type="entry name" value="Pyruvate-ferredoxin oxidoreductase, PFOR, domain III"/>
    <property type="match status" value="1"/>
</dbReference>
<dbReference type="Proteomes" id="UP000769766">
    <property type="component" value="Unassembled WGS sequence"/>
</dbReference>
<evidence type="ECO:0000259" key="2">
    <source>
        <dbReference type="Pfam" id="PF01558"/>
    </source>
</evidence>
<sequence>MMERQGSPRAEAIFAGLGGQGVLLAGLLLAESAVSEYVNVVWTPSYATRVRGGPCECTVILSQEEICSPLLSRAQAVVLMQPLQLASFEGRLRPHGLLVVEAAGLGDRRVTRPEVRLLVVPGQEVALKLGDRMAANLVLLGAYVAATGALSPGPIEEELARRFGHKPEVLALNREAFRRGLEVGRASP</sequence>
<dbReference type="GO" id="GO:0016903">
    <property type="term" value="F:oxidoreductase activity, acting on the aldehyde or oxo group of donors"/>
    <property type="evidence" value="ECO:0007669"/>
    <property type="project" value="InterPro"/>
</dbReference>
<evidence type="ECO:0000313" key="4">
    <source>
        <dbReference type="Proteomes" id="UP000769766"/>
    </source>
</evidence>
<reference evidence="3" key="1">
    <citation type="submission" date="2020-07" db="EMBL/GenBank/DDBJ databases">
        <title>Huge and variable diversity of episymbiotic CPR bacteria and DPANN archaea in groundwater ecosystems.</title>
        <authorList>
            <person name="He C.Y."/>
            <person name="Keren R."/>
            <person name="Whittaker M."/>
            <person name="Farag I.F."/>
            <person name="Doudna J."/>
            <person name="Cate J.H.D."/>
            <person name="Banfield J.F."/>
        </authorList>
    </citation>
    <scope>NUCLEOTIDE SEQUENCE</scope>
    <source>
        <strain evidence="3">NC_groundwater_672_Ag_B-0.1um_62_36</strain>
    </source>
</reference>